<dbReference type="Proteomes" id="UP000460650">
    <property type="component" value="Unassembled WGS sequence"/>
</dbReference>
<gene>
    <name evidence="1" type="ORF">F9K94_15505</name>
</gene>
<proteinExistence type="predicted"/>
<sequence>MTDINTGGAAFPCEGGSDSGIFADPGMSLRDYFASMALQGFLASQYVSDFIKEVGKFSTDADVRRNLATNAYLYADAMIAAREVQP</sequence>
<organism evidence="1 2">
    <name type="scientific">Brucella tritici</name>
    <dbReference type="NCBI Taxonomy" id="94626"/>
    <lineage>
        <taxon>Bacteria</taxon>
        <taxon>Pseudomonadati</taxon>
        <taxon>Pseudomonadota</taxon>
        <taxon>Alphaproteobacteria</taxon>
        <taxon>Hyphomicrobiales</taxon>
        <taxon>Brucellaceae</taxon>
        <taxon>Brucella/Ochrobactrum group</taxon>
        <taxon>Brucella</taxon>
    </lineage>
</organism>
<evidence type="ECO:0000313" key="2">
    <source>
        <dbReference type="Proteomes" id="UP000460650"/>
    </source>
</evidence>
<dbReference type="AlphaFoldDB" id="A0A7V8B1L1"/>
<reference evidence="1 2" key="1">
    <citation type="submission" date="2019-09" db="EMBL/GenBank/DDBJ databases">
        <title>Taxonomic organization of the family Brucellaceae based on a phylogenomic approach.</title>
        <authorList>
            <person name="Leclercq S."/>
            <person name="Cloeckaert A."/>
            <person name="Zygmunt M.S."/>
        </authorList>
    </citation>
    <scope>NUCLEOTIDE SEQUENCE [LARGE SCALE GENOMIC DNA]</scope>
    <source>
        <strain evidence="1 2">TA93</strain>
    </source>
</reference>
<protein>
    <submittedName>
        <fullName evidence="1">Uncharacterized protein</fullName>
    </submittedName>
</protein>
<accession>A0A7V8B1L1</accession>
<comment type="caution">
    <text evidence="1">The sequence shown here is derived from an EMBL/GenBank/DDBJ whole genome shotgun (WGS) entry which is preliminary data.</text>
</comment>
<name>A0A7V8B1L1_9HYPH</name>
<dbReference type="EMBL" id="WBVY01000004">
    <property type="protein sequence ID" value="KAB2655931.1"/>
    <property type="molecule type" value="Genomic_DNA"/>
</dbReference>
<dbReference type="RefSeq" id="WP_151646735.1">
    <property type="nucleotide sequence ID" value="NZ_WBVY01000004.1"/>
</dbReference>
<evidence type="ECO:0000313" key="1">
    <source>
        <dbReference type="EMBL" id="KAB2655931.1"/>
    </source>
</evidence>